<evidence type="ECO:0000313" key="12">
    <source>
        <dbReference type="Proteomes" id="UP000254575"/>
    </source>
</evidence>
<comment type="subcellular location">
    <subcellularLocation>
        <location evidence="9">Cytoplasm</location>
    </subcellularLocation>
</comment>
<dbReference type="GO" id="GO:0004385">
    <property type="term" value="F:GMP kinase activity"/>
    <property type="evidence" value="ECO:0007669"/>
    <property type="project" value="UniProtKB-UniRule"/>
</dbReference>
<evidence type="ECO:0000259" key="10">
    <source>
        <dbReference type="PROSITE" id="PS50052"/>
    </source>
</evidence>
<dbReference type="PROSITE" id="PS50052">
    <property type="entry name" value="GUANYLATE_KINASE_2"/>
    <property type="match status" value="1"/>
</dbReference>
<comment type="similarity">
    <text evidence="1 9">Belongs to the guanylate kinase family.</text>
</comment>
<dbReference type="EC" id="2.7.4.8" evidence="2 9"/>
<dbReference type="OrthoDB" id="9808150at2"/>
<keyword evidence="4 9" id="KW-0808">Transferase</keyword>
<keyword evidence="9" id="KW-0963">Cytoplasm</keyword>
<dbReference type="InterPro" id="IPR008144">
    <property type="entry name" value="Guanylate_kin-like_dom"/>
</dbReference>
<dbReference type="Gene3D" id="3.40.50.300">
    <property type="entry name" value="P-loop containing nucleotide triphosphate hydrolases"/>
    <property type="match status" value="1"/>
</dbReference>
<dbReference type="SUPFAM" id="SSF52540">
    <property type="entry name" value="P-loop containing nucleoside triphosphate hydrolases"/>
    <property type="match status" value="1"/>
</dbReference>
<keyword evidence="7 9" id="KW-0067">ATP-binding</keyword>
<feature type="domain" description="Guanylate kinase-like" evidence="10">
    <location>
        <begin position="3"/>
        <end position="181"/>
    </location>
</feature>
<proteinExistence type="inferred from homology"/>
<feature type="binding site" evidence="9">
    <location>
        <begin position="10"/>
        <end position="17"/>
    </location>
    <ligand>
        <name>ATP</name>
        <dbReference type="ChEBI" id="CHEBI:30616"/>
    </ligand>
</feature>
<evidence type="ECO:0000313" key="11">
    <source>
        <dbReference type="EMBL" id="SUO98330.1"/>
    </source>
</evidence>
<evidence type="ECO:0000256" key="4">
    <source>
        <dbReference type="ARBA" id="ARBA00022679"/>
    </source>
</evidence>
<evidence type="ECO:0000256" key="5">
    <source>
        <dbReference type="ARBA" id="ARBA00022741"/>
    </source>
</evidence>
<protein>
    <recommendedName>
        <fullName evidence="3 9">Guanylate kinase</fullName>
        <ecNumber evidence="2 9">2.7.4.8</ecNumber>
    </recommendedName>
    <alternativeName>
        <fullName evidence="8 9">GMP kinase</fullName>
    </alternativeName>
</protein>
<dbReference type="PROSITE" id="PS00856">
    <property type="entry name" value="GUANYLATE_KINASE_1"/>
    <property type="match status" value="1"/>
</dbReference>
<dbReference type="RefSeq" id="WP_115219172.1">
    <property type="nucleotide sequence ID" value="NZ_UHIA01000004.1"/>
</dbReference>
<dbReference type="Gene3D" id="3.30.63.10">
    <property type="entry name" value="Guanylate Kinase phosphate binding domain"/>
    <property type="match status" value="1"/>
</dbReference>
<keyword evidence="5 9" id="KW-0547">Nucleotide-binding</keyword>
<dbReference type="PANTHER" id="PTHR23117">
    <property type="entry name" value="GUANYLATE KINASE-RELATED"/>
    <property type="match status" value="1"/>
</dbReference>
<dbReference type="NCBIfam" id="TIGR03263">
    <property type="entry name" value="guanyl_kin"/>
    <property type="match status" value="1"/>
</dbReference>
<organism evidence="11 12">
    <name type="scientific">Suttonella indologenes</name>
    <dbReference type="NCBI Taxonomy" id="13276"/>
    <lineage>
        <taxon>Bacteria</taxon>
        <taxon>Pseudomonadati</taxon>
        <taxon>Pseudomonadota</taxon>
        <taxon>Gammaproteobacteria</taxon>
        <taxon>Cardiobacteriales</taxon>
        <taxon>Cardiobacteriaceae</taxon>
        <taxon>Suttonella</taxon>
    </lineage>
</organism>
<dbReference type="Proteomes" id="UP000254575">
    <property type="component" value="Unassembled WGS sequence"/>
</dbReference>
<evidence type="ECO:0000256" key="3">
    <source>
        <dbReference type="ARBA" id="ARBA00016296"/>
    </source>
</evidence>
<gene>
    <name evidence="9 11" type="primary">gmk</name>
    <name evidence="11" type="ORF">NCTC10717_02072</name>
</gene>
<dbReference type="InterPro" id="IPR017665">
    <property type="entry name" value="Guanylate_kinase"/>
</dbReference>
<dbReference type="SMART" id="SM00072">
    <property type="entry name" value="GuKc"/>
    <property type="match status" value="1"/>
</dbReference>
<dbReference type="GO" id="GO:0005524">
    <property type="term" value="F:ATP binding"/>
    <property type="evidence" value="ECO:0007669"/>
    <property type="project" value="UniProtKB-UniRule"/>
</dbReference>
<dbReference type="HAMAP" id="MF_00328">
    <property type="entry name" value="Guanylate_kinase"/>
    <property type="match status" value="1"/>
</dbReference>
<comment type="function">
    <text evidence="9">Essential for recycling GMP and indirectly, cGMP.</text>
</comment>
<dbReference type="InterPro" id="IPR027417">
    <property type="entry name" value="P-loop_NTPase"/>
</dbReference>
<evidence type="ECO:0000256" key="1">
    <source>
        <dbReference type="ARBA" id="ARBA00005790"/>
    </source>
</evidence>
<dbReference type="FunFam" id="3.30.63.10:FF:000002">
    <property type="entry name" value="Guanylate kinase 1"/>
    <property type="match status" value="1"/>
</dbReference>
<evidence type="ECO:0000256" key="7">
    <source>
        <dbReference type="ARBA" id="ARBA00022840"/>
    </source>
</evidence>
<evidence type="ECO:0000256" key="2">
    <source>
        <dbReference type="ARBA" id="ARBA00012961"/>
    </source>
</evidence>
<evidence type="ECO:0000256" key="9">
    <source>
        <dbReference type="HAMAP-Rule" id="MF_00328"/>
    </source>
</evidence>
<dbReference type="GO" id="GO:0005829">
    <property type="term" value="C:cytosol"/>
    <property type="evidence" value="ECO:0007669"/>
    <property type="project" value="TreeGrafter"/>
</dbReference>
<sequence length="203" mass="23098">MKGQLWVVAAPSGGGKTSLIAETRRQLPNVVESVSHTTRERRNGEIEGSHYYFITKETFAAMRDAGDFLEYADVFHHAYATSAKQVDKLLTEGYDVILSIDWQGAEQVRAKRGDVKTIFLLPPSLAALRERLQKRGQDKPEVVEKRMAQAEEQISHYKDFDYVIVNDDFNRAAKELQAIITASRMQRLRSQDDLQELLSRLQG</sequence>
<dbReference type="InterPro" id="IPR008145">
    <property type="entry name" value="GK/Ca_channel_bsu"/>
</dbReference>
<comment type="catalytic activity">
    <reaction evidence="9">
        <text>GMP + ATP = GDP + ADP</text>
        <dbReference type="Rhea" id="RHEA:20780"/>
        <dbReference type="ChEBI" id="CHEBI:30616"/>
        <dbReference type="ChEBI" id="CHEBI:58115"/>
        <dbReference type="ChEBI" id="CHEBI:58189"/>
        <dbReference type="ChEBI" id="CHEBI:456216"/>
        <dbReference type="EC" id="2.7.4.8"/>
    </reaction>
</comment>
<name>A0A380N0K5_9GAMM</name>
<dbReference type="PANTHER" id="PTHR23117:SF13">
    <property type="entry name" value="GUANYLATE KINASE"/>
    <property type="match status" value="1"/>
</dbReference>
<accession>A0A380N0K5</accession>
<reference evidence="11 12" key="1">
    <citation type="submission" date="2018-06" db="EMBL/GenBank/DDBJ databases">
        <authorList>
            <consortium name="Pathogen Informatics"/>
            <person name="Doyle S."/>
        </authorList>
    </citation>
    <scope>NUCLEOTIDE SEQUENCE [LARGE SCALE GENOMIC DNA]</scope>
    <source>
        <strain evidence="11 12">NCTC10717</strain>
    </source>
</reference>
<dbReference type="CDD" id="cd00071">
    <property type="entry name" value="GMPK"/>
    <property type="match status" value="1"/>
</dbReference>
<dbReference type="InterPro" id="IPR020590">
    <property type="entry name" value="Guanylate_kinase_CS"/>
</dbReference>
<keyword evidence="12" id="KW-1185">Reference proteome</keyword>
<keyword evidence="6 9" id="KW-0418">Kinase</keyword>
<evidence type="ECO:0000256" key="6">
    <source>
        <dbReference type="ARBA" id="ARBA00022777"/>
    </source>
</evidence>
<evidence type="ECO:0000256" key="8">
    <source>
        <dbReference type="ARBA" id="ARBA00030128"/>
    </source>
</evidence>
<dbReference type="Pfam" id="PF00625">
    <property type="entry name" value="Guanylate_kin"/>
    <property type="match status" value="1"/>
</dbReference>
<dbReference type="AlphaFoldDB" id="A0A380N0K5"/>
<dbReference type="EMBL" id="UHIA01000004">
    <property type="protein sequence ID" value="SUO98330.1"/>
    <property type="molecule type" value="Genomic_DNA"/>
</dbReference>